<reference evidence="1" key="1">
    <citation type="submission" date="2018-11" db="EMBL/GenBank/DDBJ databases">
        <title>The sequence and de novo assembly of Larimichthys crocea genome using PacBio and Hi-C technologies.</title>
        <authorList>
            <person name="Xu P."/>
            <person name="Chen B."/>
            <person name="Zhou Z."/>
            <person name="Ke Q."/>
            <person name="Wu Y."/>
            <person name="Bai H."/>
            <person name="Pu F."/>
        </authorList>
    </citation>
    <scope>NUCLEOTIDE SEQUENCE</scope>
    <source>
        <tissue evidence="1">Muscle</tissue>
    </source>
</reference>
<comment type="caution">
    <text evidence="1">The sequence shown here is derived from an EMBL/GenBank/DDBJ whole genome shotgun (WGS) entry which is preliminary data.</text>
</comment>
<accession>A0ACD3QHL5</accession>
<name>A0ACD3QHL5_LARCR</name>
<protein>
    <submittedName>
        <fullName evidence="1">Uncharacterized protein</fullName>
    </submittedName>
</protein>
<proteinExistence type="predicted"/>
<organism evidence="1 2">
    <name type="scientific">Larimichthys crocea</name>
    <name type="common">Large yellow croaker</name>
    <name type="synonym">Pseudosciaena crocea</name>
    <dbReference type="NCBI Taxonomy" id="215358"/>
    <lineage>
        <taxon>Eukaryota</taxon>
        <taxon>Metazoa</taxon>
        <taxon>Chordata</taxon>
        <taxon>Craniata</taxon>
        <taxon>Vertebrata</taxon>
        <taxon>Euteleostomi</taxon>
        <taxon>Actinopterygii</taxon>
        <taxon>Neopterygii</taxon>
        <taxon>Teleostei</taxon>
        <taxon>Neoteleostei</taxon>
        <taxon>Acanthomorphata</taxon>
        <taxon>Eupercaria</taxon>
        <taxon>Sciaenidae</taxon>
        <taxon>Larimichthys</taxon>
    </lineage>
</organism>
<evidence type="ECO:0000313" key="1">
    <source>
        <dbReference type="EMBL" id="TMS06064.1"/>
    </source>
</evidence>
<dbReference type="Proteomes" id="UP000793456">
    <property type="component" value="Chromosome XX"/>
</dbReference>
<sequence>MSERHRALPPWMAKKEKKAKGKEPLKSRRKPKTARAAFYCMNEKELVEAAASFLTSSACEDAVLRTGQKVVLFLSFFKLQTPLLITLQLNYRYFIDPERNSSIQ</sequence>
<keyword evidence="2" id="KW-1185">Reference proteome</keyword>
<dbReference type="EMBL" id="CM011693">
    <property type="protein sequence ID" value="TMS06064.1"/>
    <property type="molecule type" value="Genomic_DNA"/>
</dbReference>
<evidence type="ECO:0000313" key="2">
    <source>
        <dbReference type="Proteomes" id="UP000793456"/>
    </source>
</evidence>
<gene>
    <name evidence="1" type="ORF">E3U43_005314</name>
</gene>